<evidence type="ECO:0000256" key="1">
    <source>
        <dbReference type="SAM" id="Phobius"/>
    </source>
</evidence>
<feature type="transmembrane region" description="Helical" evidence="1">
    <location>
        <begin position="281"/>
        <end position="302"/>
    </location>
</feature>
<reference evidence="3" key="1">
    <citation type="submission" date="2010-01" db="EMBL/GenBank/DDBJ databases">
        <title>Genome fragments of uncultured bacteria from the North Pacific subtropical Gyre.</title>
        <authorList>
            <person name="Pham V.D."/>
            <person name="Delong E.F."/>
        </authorList>
    </citation>
    <scope>NUCLEOTIDE SEQUENCE</scope>
</reference>
<keyword evidence="1" id="KW-1133">Transmembrane helix</keyword>
<feature type="transmembrane region" description="Helical" evidence="1">
    <location>
        <begin position="95"/>
        <end position="115"/>
    </location>
</feature>
<sequence>MIRVIAGIVWLSVSFALMYLRVEPFATEFYMFAWVGLIYTVDMLIRRTEGSSLVLRCGAGFFLLLFWSTTCWFFFELLNLRLENWYYIFVSDHELVRLVGSFASFATVLPGIFWIDHYLLQLGVSTQVRSVSLHITPSRLAVFQLLGLVLLASSLLYPTYFFPLVWVGPILIVAPLNYRRGGDSLLRQLESGEYGPTLRILLAGLVAGLFWEFFNYWARAKWIYTVPFFDELKLFEMPLAGFLGFPPFALECAVFYRFLAWHRLAPSFGPFVDQKPTPTPGGLKVAAVVLATVFSLAVYRYMDRWTITSLAPRFDRVVPLDQMTRAALAAQQVDYLTELQGSGAETRWRELASDLDPARLQHLRALTRLYLHQGIGVRYGNHLVEAGIASLTDLRTLTADEIIERLQQVEPSLDLSAKRVRIWIRRASTGGVP</sequence>
<dbReference type="Pfam" id="PF14229">
    <property type="entry name" value="DUF4332"/>
    <property type="match status" value="1"/>
</dbReference>
<dbReference type="AlphaFoldDB" id="E7C5Y0"/>
<feature type="transmembrane region" description="Helical" evidence="1">
    <location>
        <begin position="238"/>
        <end position="260"/>
    </location>
</feature>
<dbReference type="InterPro" id="IPR025567">
    <property type="entry name" value="DUF4332"/>
</dbReference>
<keyword evidence="1" id="KW-0812">Transmembrane</keyword>
<organism evidence="3">
    <name type="scientific">uncultured nuHF2 cluster bacterium HF0500_31B05</name>
    <dbReference type="NCBI Taxonomy" id="723589"/>
    <lineage>
        <taxon>Bacteria</taxon>
        <taxon>environmental samples</taxon>
    </lineage>
</organism>
<accession>E7C5Y0</accession>
<dbReference type="EMBL" id="GU567998">
    <property type="protein sequence ID" value="ADI22854.1"/>
    <property type="molecule type" value="Genomic_DNA"/>
</dbReference>
<feature type="transmembrane region" description="Helical" evidence="1">
    <location>
        <begin position="136"/>
        <end position="154"/>
    </location>
</feature>
<protein>
    <recommendedName>
        <fullName evidence="2">DUF4332 domain-containing protein</fullName>
    </recommendedName>
</protein>
<keyword evidence="1" id="KW-0472">Membrane</keyword>
<evidence type="ECO:0000259" key="2">
    <source>
        <dbReference type="Pfam" id="PF14229"/>
    </source>
</evidence>
<proteinExistence type="predicted"/>
<feature type="domain" description="DUF4332" evidence="2">
    <location>
        <begin position="326"/>
        <end position="427"/>
    </location>
</feature>
<name>E7C5Y0_9BACT</name>
<feature type="transmembrane region" description="Helical" evidence="1">
    <location>
        <begin position="26"/>
        <end position="45"/>
    </location>
</feature>
<feature type="transmembrane region" description="Helical" evidence="1">
    <location>
        <begin position="198"/>
        <end position="218"/>
    </location>
</feature>
<feature type="transmembrane region" description="Helical" evidence="1">
    <location>
        <begin position="57"/>
        <end position="75"/>
    </location>
</feature>
<evidence type="ECO:0000313" key="3">
    <source>
        <dbReference type="EMBL" id="ADI22854.1"/>
    </source>
</evidence>